<dbReference type="InterPro" id="IPR012347">
    <property type="entry name" value="Ferritin-like"/>
</dbReference>
<sequence>MPQQINELELQNLRHMIGSHDTCIKKLETYAQQCQDPTLKQMFEKDANDAKANKQKLMSFLQ</sequence>
<dbReference type="EMBL" id="CP014672">
    <property type="protein sequence ID" value="ANW98812.1"/>
    <property type="molecule type" value="Genomic_DNA"/>
</dbReference>
<dbReference type="RefSeq" id="WP_015485002.1">
    <property type="nucleotide sequence ID" value="NZ_CP014672.1"/>
</dbReference>
<proteinExistence type="predicted"/>
<evidence type="ECO:0008006" key="3">
    <source>
        <dbReference type="Google" id="ProtNLM"/>
    </source>
</evidence>
<dbReference type="Gene3D" id="1.20.1260.10">
    <property type="match status" value="1"/>
</dbReference>
<organism evidence="1 2">
    <name type="scientific">Thermoclostridium stercorarium subsp. thermolacticum DSM 2910</name>
    <dbReference type="NCBI Taxonomy" id="1121336"/>
    <lineage>
        <taxon>Bacteria</taxon>
        <taxon>Bacillati</taxon>
        <taxon>Bacillota</taxon>
        <taxon>Clostridia</taxon>
        <taxon>Eubacteriales</taxon>
        <taxon>Oscillospiraceae</taxon>
        <taxon>Thermoclostridium</taxon>
    </lineage>
</organism>
<name>A0A1B1YDG6_THEST</name>
<reference evidence="1 2" key="1">
    <citation type="submission" date="2016-02" db="EMBL/GenBank/DDBJ databases">
        <title>Comparison of Clostridium stercorarium subspecies using comparative genomics and transcriptomics.</title>
        <authorList>
            <person name="Schellenberg J."/>
            <person name="Thallinger G."/>
            <person name="Levin D.B."/>
            <person name="Zhang X."/>
            <person name="Alvare G."/>
            <person name="Fristensky B."/>
            <person name="Sparling R."/>
        </authorList>
    </citation>
    <scope>NUCLEOTIDE SEQUENCE [LARGE SCALE GENOMIC DNA]</scope>
    <source>
        <strain evidence="1 2">DSM 2910</strain>
    </source>
</reference>
<dbReference type="OrthoDB" id="1707820at2"/>
<accession>A0A1B1YDG6</accession>
<evidence type="ECO:0000313" key="1">
    <source>
        <dbReference type="EMBL" id="ANW98812.1"/>
    </source>
</evidence>
<gene>
    <name evidence="1" type="ORF">CSTERTH_07130</name>
</gene>
<dbReference type="Proteomes" id="UP000092971">
    <property type="component" value="Chromosome"/>
</dbReference>
<protein>
    <recommendedName>
        <fullName evidence="3">Spore coat protein</fullName>
    </recommendedName>
</protein>
<evidence type="ECO:0000313" key="2">
    <source>
        <dbReference type="Proteomes" id="UP000092971"/>
    </source>
</evidence>
<dbReference type="AlphaFoldDB" id="A0A1B1YDG6"/>